<gene>
    <name evidence="2" type="ORF">ACFQ11_19625</name>
</gene>
<dbReference type="RefSeq" id="WP_378300581.1">
    <property type="nucleotide sequence ID" value="NZ_JBHTJA010000038.1"/>
</dbReference>
<feature type="signal peptide" evidence="1">
    <location>
        <begin position="1"/>
        <end position="25"/>
    </location>
</feature>
<name>A0ABW3ESZ3_9ACTN</name>
<keyword evidence="1" id="KW-0732">Signal</keyword>
<accession>A0ABW3ESZ3</accession>
<comment type="caution">
    <text evidence="2">The sequence shown here is derived from an EMBL/GenBank/DDBJ whole genome shotgun (WGS) entry which is preliminary data.</text>
</comment>
<evidence type="ECO:0000256" key="1">
    <source>
        <dbReference type="SAM" id="SignalP"/>
    </source>
</evidence>
<proteinExistence type="predicted"/>
<feature type="chain" id="PRO_5047108390" evidence="1">
    <location>
        <begin position="26"/>
        <end position="181"/>
    </location>
</feature>
<sequence length="181" mass="20077">MVRLWLRVFLAAALVAACLQVPSSATLRGAPRVDGETTEQLAAVARTLLQRRSQALVQTRDRDRTRLPEEILGVRISPQVARVHADAVRELENRNRAPVEGGPAYTGARTTLDTAEAVRVGDVVALEAVEHTVVRYDSGRVRQDVRRRFEFKDVDGRLTLIGERVLDPAVRPVNDPVRASR</sequence>
<evidence type="ECO:0000313" key="2">
    <source>
        <dbReference type="EMBL" id="MFD0902619.1"/>
    </source>
</evidence>
<organism evidence="2 3">
    <name type="scientific">Actinomadura sediminis</name>
    <dbReference type="NCBI Taxonomy" id="1038904"/>
    <lineage>
        <taxon>Bacteria</taxon>
        <taxon>Bacillati</taxon>
        <taxon>Actinomycetota</taxon>
        <taxon>Actinomycetes</taxon>
        <taxon>Streptosporangiales</taxon>
        <taxon>Thermomonosporaceae</taxon>
        <taxon>Actinomadura</taxon>
    </lineage>
</organism>
<protein>
    <submittedName>
        <fullName evidence="2">Uncharacterized protein</fullName>
    </submittedName>
</protein>
<dbReference type="EMBL" id="JBHTJA010000038">
    <property type="protein sequence ID" value="MFD0902619.1"/>
    <property type="molecule type" value="Genomic_DNA"/>
</dbReference>
<evidence type="ECO:0000313" key="3">
    <source>
        <dbReference type="Proteomes" id="UP001596972"/>
    </source>
</evidence>
<reference evidence="3" key="1">
    <citation type="journal article" date="2019" name="Int. J. Syst. Evol. Microbiol.">
        <title>The Global Catalogue of Microorganisms (GCM) 10K type strain sequencing project: providing services to taxonomists for standard genome sequencing and annotation.</title>
        <authorList>
            <consortium name="The Broad Institute Genomics Platform"/>
            <consortium name="The Broad Institute Genome Sequencing Center for Infectious Disease"/>
            <person name="Wu L."/>
            <person name="Ma J."/>
        </authorList>
    </citation>
    <scope>NUCLEOTIDE SEQUENCE [LARGE SCALE GENOMIC DNA]</scope>
    <source>
        <strain evidence="3">JCM 31202</strain>
    </source>
</reference>
<keyword evidence="3" id="KW-1185">Reference proteome</keyword>
<dbReference type="PROSITE" id="PS51257">
    <property type="entry name" value="PROKAR_LIPOPROTEIN"/>
    <property type="match status" value="1"/>
</dbReference>
<dbReference type="Proteomes" id="UP001596972">
    <property type="component" value="Unassembled WGS sequence"/>
</dbReference>